<dbReference type="Proteomes" id="UP000886998">
    <property type="component" value="Unassembled WGS sequence"/>
</dbReference>
<evidence type="ECO:0000313" key="4">
    <source>
        <dbReference type="Proteomes" id="UP000886998"/>
    </source>
</evidence>
<evidence type="ECO:0000259" key="2">
    <source>
        <dbReference type="PROSITE" id="PS50958"/>
    </source>
</evidence>
<feature type="domain" description="SMB" evidence="2">
    <location>
        <begin position="90"/>
        <end position="138"/>
    </location>
</feature>
<dbReference type="InterPro" id="IPR001212">
    <property type="entry name" value="Somatomedin_B_dom"/>
</dbReference>
<evidence type="ECO:0000256" key="1">
    <source>
        <dbReference type="ARBA" id="ARBA00023157"/>
    </source>
</evidence>
<dbReference type="EMBL" id="BMAV01021079">
    <property type="protein sequence ID" value="GFY75002.1"/>
    <property type="molecule type" value="Genomic_DNA"/>
</dbReference>
<proteinExistence type="predicted"/>
<evidence type="ECO:0000313" key="3">
    <source>
        <dbReference type="EMBL" id="GFY75002.1"/>
    </source>
</evidence>
<dbReference type="PANTHER" id="PTHR45902">
    <property type="entry name" value="LATROPHILIN RECEPTOR-LIKE PROTEIN A"/>
    <property type="match status" value="1"/>
</dbReference>
<sequence>MSTFLNNWENGQRLKKDSPFSQAKLRILYFCHTSSQETEFVQGVLGYTKLPLINQDDSTVLFALGIIISTCTRVITRTQAFANNEIEIIKFHNCPSKSSCLEMGSTTYFERVCECDSWCELFGDCCADAGRFSSVQMSSYTCMLYGTRNIHQGVYMINSCPVNYEDEEVRRQCRNDNFSDPLLSIPVTDISTRKSYLNRYCAFCHDASPSSLKTWMTYFCEATDSNLNISWDNVTYSESHNKWGYLHNGYFYPCEFVFDKPPSVDAMLRLCRYGLVSKCPRTWTHQNYIKACDSYMEAVRDSTGTAYQNPHCAVCNGVPVDDLACLHSEVDSLQRNESEDEEIKKSKRKTKPLSFTGLLDINPFTMTKCDKGEVYDVYFKKCRDVICAIPSYVPQGNKCVKK</sequence>
<dbReference type="OrthoDB" id="6134459at2759"/>
<dbReference type="InterPro" id="IPR053231">
    <property type="entry name" value="GPCR_LN-TM7"/>
</dbReference>
<keyword evidence="1" id="KW-1015">Disulfide bond</keyword>
<organism evidence="3 4">
    <name type="scientific">Trichonephila inaurata madagascariensis</name>
    <dbReference type="NCBI Taxonomy" id="2747483"/>
    <lineage>
        <taxon>Eukaryota</taxon>
        <taxon>Metazoa</taxon>
        <taxon>Ecdysozoa</taxon>
        <taxon>Arthropoda</taxon>
        <taxon>Chelicerata</taxon>
        <taxon>Arachnida</taxon>
        <taxon>Araneae</taxon>
        <taxon>Araneomorphae</taxon>
        <taxon>Entelegynae</taxon>
        <taxon>Araneoidea</taxon>
        <taxon>Nephilidae</taxon>
        <taxon>Trichonephila</taxon>
        <taxon>Trichonephila inaurata</taxon>
    </lineage>
</organism>
<dbReference type="PANTHER" id="PTHR45902:SF1">
    <property type="entry name" value="LATROPHILIN RECEPTOR-LIKE PROTEIN A"/>
    <property type="match status" value="1"/>
</dbReference>
<dbReference type="PROSITE" id="PS50958">
    <property type="entry name" value="SMB_2"/>
    <property type="match status" value="1"/>
</dbReference>
<accession>A0A8X6YR28</accession>
<reference evidence="3" key="1">
    <citation type="submission" date="2020-08" db="EMBL/GenBank/DDBJ databases">
        <title>Multicomponent nature underlies the extraordinary mechanical properties of spider dragline silk.</title>
        <authorList>
            <person name="Kono N."/>
            <person name="Nakamura H."/>
            <person name="Mori M."/>
            <person name="Yoshida Y."/>
            <person name="Ohtoshi R."/>
            <person name="Malay A.D."/>
            <person name="Moran D.A.P."/>
            <person name="Tomita M."/>
            <person name="Numata K."/>
            <person name="Arakawa K."/>
        </authorList>
    </citation>
    <scope>NUCLEOTIDE SEQUENCE</scope>
</reference>
<dbReference type="AlphaFoldDB" id="A0A8X6YR28"/>
<name>A0A8X6YR28_9ARAC</name>
<protein>
    <submittedName>
        <fullName evidence="3">SMB domain-containing protein</fullName>
    </submittedName>
</protein>
<comment type="caution">
    <text evidence="3">The sequence shown here is derived from an EMBL/GenBank/DDBJ whole genome shotgun (WGS) entry which is preliminary data.</text>
</comment>
<keyword evidence="4" id="KW-1185">Reference proteome</keyword>
<gene>
    <name evidence="3" type="primary">AVEN_207688_1</name>
    <name evidence="3" type="ORF">TNIN_127831</name>
</gene>